<dbReference type="InParanoid" id="A0A4R6QJC1"/>
<evidence type="ECO:0000313" key="1">
    <source>
        <dbReference type="EMBL" id="TDP62840.1"/>
    </source>
</evidence>
<name>A0A4R6QJC1_9BURK</name>
<reference evidence="1 2" key="1">
    <citation type="submission" date="2019-03" db="EMBL/GenBank/DDBJ databases">
        <title>Genomic Encyclopedia of Type Strains, Phase IV (KMG-IV): sequencing the most valuable type-strain genomes for metagenomic binning, comparative biology and taxonomic classification.</title>
        <authorList>
            <person name="Goeker M."/>
        </authorList>
    </citation>
    <scope>NUCLEOTIDE SEQUENCE [LARGE SCALE GENOMIC DNA]</scope>
    <source>
        <strain evidence="1 2">DSM 16998</strain>
    </source>
</reference>
<organism evidence="1 2">
    <name type="scientific">Roseateles toxinivorans</name>
    <dbReference type="NCBI Taxonomy" id="270368"/>
    <lineage>
        <taxon>Bacteria</taxon>
        <taxon>Pseudomonadati</taxon>
        <taxon>Pseudomonadota</taxon>
        <taxon>Betaproteobacteria</taxon>
        <taxon>Burkholderiales</taxon>
        <taxon>Sphaerotilaceae</taxon>
        <taxon>Roseateles</taxon>
    </lineage>
</organism>
<dbReference type="Proteomes" id="UP000295361">
    <property type="component" value="Unassembled WGS sequence"/>
</dbReference>
<gene>
    <name evidence="1" type="ORF">DES47_106135</name>
</gene>
<sequence length="601" mass="63965">MAGPRSLFGRLLRYIRDGSNTRDIVNPERERLRNRVAALRNDVNALPFTGLKGLLIGSLDEVLRGEAGLDGLPDIEARSSRLMSLIGSVDEVEQRLGQAQTMVPDHQTLSRELAEAKKDISEISDEGLSGPLALKLATLEKGLGLAVAGPSLKNLEALAKLLGPAQALRVDINKVVLPIRAEKAKAKAYADALLKAQTALAKLPAVVKDEAALIQKDFIAAAVKLHKEDKRDEATVLLGKVDAECAKAQLLAKAYTDALAAAKLALNTAKTNMLAVDVKIAETQMIAPAERQAAAGKRQAALDLLAQVKPHCDNTSGSTLLTRTFSNATDTFVQLLNHAHVAAFAPEVAALRKRMDTAKASVTAGTIEGAKMDMTLLYFDAQQQLAYANEHTGYALRLDIVKPKVEQVEKAVPVTSNTVLTAELAKLKTMLDKAEKQAAKRFYDPALATLAALELECAAVTTLKQEHAAYVVELARVEPLVSTVPDEPDTPSAAEAASLRERLKQAKALADPGRDFKGATALLKRIGGDCDGCKALATTAEKDELARDTALTGLDGEPATALAEVRKLLEALKVREGHTGIAKQLADIEKLLGEAGTALSA</sequence>
<keyword evidence="2" id="KW-1185">Reference proteome</keyword>
<evidence type="ECO:0000313" key="2">
    <source>
        <dbReference type="Proteomes" id="UP000295361"/>
    </source>
</evidence>
<dbReference type="RefSeq" id="WP_133702857.1">
    <property type="nucleotide sequence ID" value="NZ_SNXS01000006.1"/>
</dbReference>
<proteinExistence type="predicted"/>
<protein>
    <submittedName>
        <fullName evidence="1">Uncharacterized protein</fullName>
    </submittedName>
</protein>
<comment type="caution">
    <text evidence="1">The sequence shown here is derived from an EMBL/GenBank/DDBJ whole genome shotgun (WGS) entry which is preliminary data.</text>
</comment>
<dbReference type="EMBL" id="SNXS01000006">
    <property type="protein sequence ID" value="TDP62840.1"/>
    <property type="molecule type" value="Genomic_DNA"/>
</dbReference>
<accession>A0A4R6QJC1</accession>
<dbReference type="AlphaFoldDB" id="A0A4R6QJC1"/>